<reference evidence="2" key="1">
    <citation type="submission" date="2022-10" db="EMBL/GenBank/DDBJ databases">
        <title>Tapping the CABI collections for fungal endophytes: first genome assemblies for Collariella, Neodidymelliopsis, Ascochyta clinopodiicola, Didymella pomorum, Didymosphaeria variabile, Neocosmospora piperis and Neocucurbitaria cava.</title>
        <authorList>
            <person name="Hill R."/>
        </authorList>
    </citation>
    <scope>NUCLEOTIDE SEQUENCE</scope>
    <source>
        <strain evidence="2">IMI 355091</strain>
    </source>
</reference>
<comment type="caution">
    <text evidence="2">The sequence shown here is derived from an EMBL/GenBank/DDBJ whole genome shotgun (WGS) entry which is preliminary data.</text>
</comment>
<feature type="region of interest" description="Disordered" evidence="1">
    <location>
        <begin position="1"/>
        <end position="44"/>
    </location>
</feature>
<evidence type="ECO:0000256" key="1">
    <source>
        <dbReference type="SAM" id="MobiDB-lite"/>
    </source>
</evidence>
<dbReference type="EMBL" id="JAPEVA010000038">
    <property type="protein sequence ID" value="KAJ4404983.1"/>
    <property type="molecule type" value="Genomic_DNA"/>
</dbReference>
<protein>
    <submittedName>
        <fullName evidence="2">Uncharacterized protein</fullName>
    </submittedName>
</protein>
<evidence type="ECO:0000313" key="2">
    <source>
        <dbReference type="EMBL" id="KAJ4404983.1"/>
    </source>
</evidence>
<proteinExistence type="predicted"/>
<accession>A0A9W8ZCP4</accession>
<dbReference type="Proteomes" id="UP001140510">
    <property type="component" value="Unassembled WGS sequence"/>
</dbReference>
<name>A0A9W8ZCP4_9PLEO</name>
<dbReference type="AlphaFoldDB" id="A0A9W8ZCP4"/>
<sequence length="91" mass="9679">MLPQMPSWTEGPSPFSAPPLESDDGYFNKANPAILQGGGRHEQTADEIQPRFSVAACNEPRSTMTLLPTRAACTAPPQGQTLSPTRAVAGR</sequence>
<evidence type="ECO:0000313" key="3">
    <source>
        <dbReference type="Proteomes" id="UP001140510"/>
    </source>
</evidence>
<keyword evidence="3" id="KW-1185">Reference proteome</keyword>
<gene>
    <name evidence="2" type="ORF">N0V91_005526</name>
</gene>
<organism evidence="2 3">
    <name type="scientific">Didymella pomorum</name>
    <dbReference type="NCBI Taxonomy" id="749634"/>
    <lineage>
        <taxon>Eukaryota</taxon>
        <taxon>Fungi</taxon>
        <taxon>Dikarya</taxon>
        <taxon>Ascomycota</taxon>
        <taxon>Pezizomycotina</taxon>
        <taxon>Dothideomycetes</taxon>
        <taxon>Pleosporomycetidae</taxon>
        <taxon>Pleosporales</taxon>
        <taxon>Pleosporineae</taxon>
        <taxon>Didymellaceae</taxon>
        <taxon>Didymella</taxon>
    </lineage>
</organism>